<organism evidence="2 3">
    <name type="scientific">Lupinus luteus</name>
    <name type="common">European yellow lupine</name>
    <dbReference type="NCBI Taxonomy" id="3873"/>
    <lineage>
        <taxon>Eukaryota</taxon>
        <taxon>Viridiplantae</taxon>
        <taxon>Streptophyta</taxon>
        <taxon>Embryophyta</taxon>
        <taxon>Tracheophyta</taxon>
        <taxon>Spermatophyta</taxon>
        <taxon>Magnoliopsida</taxon>
        <taxon>eudicotyledons</taxon>
        <taxon>Gunneridae</taxon>
        <taxon>Pentapetalae</taxon>
        <taxon>rosids</taxon>
        <taxon>fabids</taxon>
        <taxon>Fabales</taxon>
        <taxon>Fabaceae</taxon>
        <taxon>Papilionoideae</taxon>
        <taxon>50 kb inversion clade</taxon>
        <taxon>genistoids sensu lato</taxon>
        <taxon>core genistoids</taxon>
        <taxon>Genisteae</taxon>
        <taxon>Lupinus</taxon>
    </lineage>
</organism>
<dbReference type="AlphaFoldDB" id="A0AAV1Y3A1"/>
<feature type="region of interest" description="Disordered" evidence="1">
    <location>
        <begin position="74"/>
        <end position="103"/>
    </location>
</feature>
<reference evidence="2 3" key="1">
    <citation type="submission" date="2024-03" db="EMBL/GenBank/DDBJ databases">
        <authorList>
            <person name="Martinez-Hernandez J."/>
        </authorList>
    </citation>
    <scope>NUCLEOTIDE SEQUENCE [LARGE SCALE GENOMIC DNA]</scope>
</reference>
<dbReference type="Proteomes" id="UP001497480">
    <property type="component" value="Unassembled WGS sequence"/>
</dbReference>
<dbReference type="EMBL" id="CAXHTB010000021">
    <property type="protein sequence ID" value="CAL0328403.1"/>
    <property type="molecule type" value="Genomic_DNA"/>
</dbReference>
<proteinExistence type="predicted"/>
<name>A0AAV1Y3A1_LUPLU</name>
<accession>A0AAV1Y3A1</accession>
<gene>
    <name evidence="2" type="ORF">LLUT_LOCUS29463</name>
</gene>
<evidence type="ECO:0000256" key="1">
    <source>
        <dbReference type="SAM" id="MobiDB-lite"/>
    </source>
</evidence>
<evidence type="ECO:0000313" key="2">
    <source>
        <dbReference type="EMBL" id="CAL0328403.1"/>
    </source>
</evidence>
<protein>
    <submittedName>
        <fullName evidence="2">Uncharacterized protein</fullName>
    </submittedName>
</protein>
<comment type="caution">
    <text evidence="2">The sequence shown here is derived from an EMBL/GenBank/DDBJ whole genome shotgun (WGS) entry which is preliminary data.</text>
</comment>
<evidence type="ECO:0000313" key="3">
    <source>
        <dbReference type="Proteomes" id="UP001497480"/>
    </source>
</evidence>
<sequence>MNSLGVTYRILCTRTGTKENHITGEYGKNTQIHEKFRIPSVQIERDRSLGRWKRRGSEDASLLGFELNDLLSAVHGDNGRDDKDEEGGAGDPSDFSGAAKELLGDEGGIGGSLLGVADHGGVGKIGEDTGFVSVVGE</sequence>
<keyword evidence="3" id="KW-1185">Reference proteome</keyword>